<accession>M0A386</accession>
<dbReference type="STRING" id="1227493.C483_08467"/>
<evidence type="ECO:0000313" key="4">
    <source>
        <dbReference type="Proteomes" id="UP000011519"/>
    </source>
</evidence>
<dbReference type="SUPFAM" id="SSF52402">
    <property type="entry name" value="Adenine nucleotide alpha hydrolases-like"/>
    <property type="match status" value="1"/>
</dbReference>
<feature type="domain" description="UspA" evidence="2">
    <location>
        <begin position="2"/>
        <end position="138"/>
    </location>
</feature>
<dbReference type="AlphaFoldDB" id="M0A386"/>
<dbReference type="InterPro" id="IPR006016">
    <property type="entry name" value="UspA"/>
</dbReference>
<dbReference type="PRINTS" id="PR01438">
    <property type="entry name" value="UNVRSLSTRESS"/>
</dbReference>
<dbReference type="CDD" id="cd00293">
    <property type="entry name" value="USP-like"/>
    <property type="match status" value="1"/>
</dbReference>
<dbReference type="EMBL" id="AOIM01000021">
    <property type="protein sequence ID" value="ELY92332.1"/>
    <property type="molecule type" value="Genomic_DNA"/>
</dbReference>
<dbReference type="PATRIC" id="fig|1227493.4.peg.1677"/>
<dbReference type="InterPro" id="IPR014729">
    <property type="entry name" value="Rossmann-like_a/b/a_fold"/>
</dbReference>
<evidence type="ECO:0000256" key="1">
    <source>
        <dbReference type="ARBA" id="ARBA00008791"/>
    </source>
</evidence>
<dbReference type="PANTHER" id="PTHR46268">
    <property type="entry name" value="STRESS RESPONSE PROTEIN NHAX"/>
    <property type="match status" value="1"/>
</dbReference>
<evidence type="ECO:0000313" key="3">
    <source>
        <dbReference type="EMBL" id="ELY92332.1"/>
    </source>
</evidence>
<keyword evidence="4" id="KW-1185">Reference proteome</keyword>
<evidence type="ECO:0000259" key="2">
    <source>
        <dbReference type="Pfam" id="PF00582"/>
    </source>
</evidence>
<reference evidence="3 4" key="1">
    <citation type="journal article" date="2014" name="PLoS Genet.">
        <title>Phylogenetically driven sequencing of extremely halophilic archaea reveals strategies for static and dynamic osmo-response.</title>
        <authorList>
            <person name="Becker E.A."/>
            <person name="Seitzer P.M."/>
            <person name="Tritt A."/>
            <person name="Larsen D."/>
            <person name="Krusor M."/>
            <person name="Yao A.I."/>
            <person name="Wu D."/>
            <person name="Madern D."/>
            <person name="Eisen J.A."/>
            <person name="Darling A.E."/>
            <person name="Facciotti M.T."/>
        </authorList>
    </citation>
    <scope>NUCLEOTIDE SEQUENCE [LARGE SCALE GENOMIC DNA]</scope>
    <source>
        <strain evidence="3 4">JCM 10989</strain>
    </source>
</reference>
<organism evidence="3 4">
    <name type="scientific">Natrialba hulunbeirensis JCM 10989</name>
    <dbReference type="NCBI Taxonomy" id="1227493"/>
    <lineage>
        <taxon>Archaea</taxon>
        <taxon>Methanobacteriati</taxon>
        <taxon>Methanobacteriota</taxon>
        <taxon>Stenosarchaea group</taxon>
        <taxon>Halobacteria</taxon>
        <taxon>Halobacteriales</taxon>
        <taxon>Natrialbaceae</taxon>
        <taxon>Natrialba</taxon>
    </lineage>
</organism>
<dbReference type="Pfam" id="PF00582">
    <property type="entry name" value="Usp"/>
    <property type="match status" value="1"/>
</dbReference>
<dbReference type="OrthoDB" id="105697at2157"/>
<comment type="caution">
    <text evidence="3">The sequence shown here is derived from an EMBL/GenBank/DDBJ whole genome shotgun (WGS) entry which is preliminary data.</text>
</comment>
<proteinExistence type="inferred from homology"/>
<sequence>MTVLVPIDDSEPAMKAVEHAAETYAGDTVTLLHVINPRAGMYGDEALYAYEAILESRQQAAADLFDRASELAAAHDCSVQTESIIGFPAREIVSVATEEDVNHIIIGSHGRTGASRVLLGSVAEQVVRRAPCPVTVVR</sequence>
<dbReference type="PANTHER" id="PTHR46268:SF24">
    <property type="entry name" value="UNIVERSAL STRESS PROTEIN"/>
    <property type="match status" value="1"/>
</dbReference>
<dbReference type="Gene3D" id="3.40.50.620">
    <property type="entry name" value="HUPs"/>
    <property type="match status" value="1"/>
</dbReference>
<comment type="similarity">
    <text evidence="1">Belongs to the universal stress protein A family.</text>
</comment>
<dbReference type="Proteomes" id="UP000011519">
    <property type="component" value="Unassembled WGS sequence"/>
</dbReference>
<dbReference type="InterPro" id="IPR006015">
    <property type="entry name" value="Universal_stress_UspA"/>
</dbReference>
<protein>
    <submittedName>
        <fullName evidence="3">UspA domain-containing protein</fullName>
    </submittedName>
</protein>
<name>M0A386_9EURY</name>
<dbReference type="RefSeq" id="WP_006652905.1">
    <property type="nucleotide sequence ID" value="NZ_AOIM01000021.1"/>
</dbReference>
<gene>
    <name evidence="3" type="ORF">C483_08467</name>
</gene>